<evidence type="ECO:0000256" key="1">
    <source>
        <dbReference type="ARBA" id="ARBA00010116"/>
    </source>
</evidence>
<organism evidence="3 4">
    <name type="scientific">Serratia odorifera</name>
    <dbReference type="NCBI Taxonomy" id="618"/>
    <lineage>
        <taxon>Bacteria</taxon>
        <taxon>Pseudomonadati</taxon>
        <taxon>Pseudomonadota</taxon>
        <taxon>Gammaproteobacteria</taxon>
        <taxon>Enterobacterales</taxon>
        <taxon>Yersiniaceae</taxon>
        <taxon>Serratia</taxon>
    </lineage>
</organism>
<dbReference type="Gene3D" id="2.60.40.10">
    <property type="entry name" value="Immunoglobulins"/>
    <property type="match status" value="18"/>
</dbReference>
<dbReference type="Proteomes" id="UP000281391">
    <property type="component" value="Chromosome"/>
</dbReference>
<dbReference type="Gene3D" id="3.10.100.10">
    <property type="entry name" value="Mannose-Binding Protein A, subunit A"/>
    <property type="match status" value="1"/>
</dbReference>
<evidence type="ECO:0000313" key="4">
    <source>
        <dbReference type="Proteomes" id="UP000281391"/>
    </source>
</evidence>
<dbReference type="KEGG" id="sof:NCTC11214_00166"/>
<feature type="domain" description="Big-1" evidence="2">
    <location>
        <begin position="1331"/>
        <end position="1425"/>
    </location>
</feature>
<feature type="domain" description="Big-1" evidence="2">
    <location>
        <begin position="1130"/>
        <end position="1224"/>
    </location>
</feature>
<evidence type="ECO:0000313" key="3">
    <source>
        <dbReference type="EMBL" id="VDZ51362.1"/>
    </source>
</evidence>
<feature type="domain" description="Big-1" evidence="2">
    <location>
        <begin position="1532"/>
        <end position="1625"/>
    </location>
</feature>
<reference evidence="3 4" key="1">
    <citation type="submission" date="2018-12" db="EMBL/GenBank/DDBJ databases">
        <authorList>
            <consortium name="Pathogen Informatics"/>
        </authorList>
    </citation>
    <scope>NUCLEOTIDE SEQUENCE [LARGE SCALE GENOMIC DNA]</scope>
    <source>
        <strain evidence="3 4">NCTC11214</strain>
    </source>
</reference>
<feature type="domain" description="Big-1" evidence="2">
    <location>
        <begin position="527"/>
        <end position="621"/>
    </location>
</feature>
<dbReference type="Pfam" id="PF21764">
    <property type="entry name" value="Invasin_D4"/>
    <property type="match status" value="1"/>
</dbReference>
<dbReference type="EMBL" id="LR134117">
    <property type="protein sequence ID" value="VDZ51362.1"/>
    <property type="molecule type" value="Genomic_DNA"/>
</dbReference>
<dbReference type="InterPro" id="IPR003344">
    <property type="entry name" value="Big_1_dom"/>
</dbReference>
<dbReference type="SMART" id="SM00634">
    <property type="entry name" value="BID_1"/>
    <property type="match status" value="14"/>
</dbReference>
<dbReference type="InterPro" id="IPR051715">
    <property type="entry name" value="Intimin-Invasin_domain"/>
</dbReference>
<dbReference type="InterPro" id="IPR013783">
    <property type="entry name" value="Ig-like_fold"/>
</dbReference>
<protein>
    <submittedName>
        <fullName evidence="3">Invasin</fullName>
    </submittedName>
</protein>
<dbReference type="Gene3D" id="2.60.40.1080">
    <property type="match status" value="1"/>
</dbReference>
<comment type="similarity">
    <text evidence="1">Belongs to the intimin/invasin family.</text>
</comment>
<dbReference type="GO" id="GO:0009279">
    <property type="term" value="C:cell outer membrane"/>
    <property type="evidence" value="ECO:0007669"/>
    <property type="project" value="TreeGrafter"/>
</dbReference>
<gene>
    <name evidence="3" type="ORF">NCTC11214_00166</name>
</gene>
<evidence type="ECO:0000259" key="2">
    <source>
        <dbReference type="PROSITE" id="PS51127"/>
    </source>
</evidence>
<proteinExistence type="inferred from homology"/>
<dbReference type="InterPro" id="IPR008964">
    <property type="entry name" value="Invasin/intimin_cell_adhesion"/>
</dbReference>
<dbReference type="SUPFAM" id="SSF49373">
    <property type="entry name" value="Invasin/intimin cell-adhesion fragments"/>
    <property type="match status" value="17"/>
</dbReference>
<sequence length="2025" mass="200669">MLSGWRSAQTAVYAITAGTVATDTSTIHTDKAGYASGESMTVTVVLKDAAGNPVAGQAALLATAVSVAHADLSGSWSDKGEGSYGATYTAKTAGTNLQATLTLNGASATPATYSINAGAVAAGNSAIAIDRQAYISGSDMTVTVSLKDAAGNPVSGQAGSLGDKVAVPNAIMKPGADWTETPAGSGIYIARYVAGAVSTHQTATLRLGGETRPSGTYAITAGTVTTATLAADKATYVAGSSLILTVTLKDAQGNPAPGQAGTLTAETVKAANAELKGSWAETGTAGTYSATYTAKTAGTGLKANLKLGSVTAATPAPYAITAGAVTTATLTADNTTYVAGSPLILTVTLKDAQGNPAPGQAGTLTAETVKAANAELKGSWAETGTAGTYSATYSAKTAGTGLKANLKLGSVTAATPTPYAITAGTVTAATLTADNTTYVAGNPLILTVTLKDAQGNPAPGQAGTLTAETVKAANAELKGTWTETTPGTYSATYTANKAGSNLKASLTLGSTTAASGTYAITAGTVTAATLTADKATYVAGGAITLTVELKDAQGNLVPNQAGTLTAETVKAANAELKGSWTETGTAGTYSATYTAKTAGTGLKANLKLGSVTAATPTPYAITAGTVTAATLTADNTTYVAGNPLILTVTLKDAQGNPAPGQAGTLTAEAVKAANAELKGSWAETGTAGTYSATYTAKTAGTGLKANLKLGSVTAATPTPYAITAGAVTTATLTADNTTYVAGSPLILTVTLKDAQGNPAPGQAGTLTAETVKAANAELKGSWAETGTAGTYSATYTAKTAGTGLKANLKLGSVTAATPTPYAITAGTVTAATLTADNTTYVAGNPLILTVTLKDAQGNPAPGQAGTLTAETVKAANAELKGTWAEAGTAGTYSATYTAKTAGTGLKASLKLGSTTAASGTYAITAGTVTTATLTADNTTYVAGNPLILTVTLKDAQGNPAPGQAGTLTAETVKAANAELKGSWTETTPGTYSATYTAKTAGTGLKANLTLGSVTAATPTPYAITAGTVTAATLTADKATYVAGSPLILTVTLKDAQGNPAPGQAGTLTAETVKAANAELKGTWAEAGTAGTYSATYTAKTAGTGLKASLKLGSTTAASGTYAITAGTVTAATLTADKATYVAGGAITLTVELKDAQGNLVPNQAGTLTAETVKAANAELKGTWAEAGTAGTYSATYTANKAGSNLKASLKLGSVTAATPTPYAITAGTVTTATLAADKATYVAGSPLILTVTLKDAQGNPAPGQAGTLTAETVKAANAELKGTWAEAGTAGTYSATYTAKTAGTGLKASLKLGSTTAASGTYAITAGTVTAATLTADKATYVAGGAITLTVELKDAQGNLVPNQAGTLTAETVKAANAELKGTWAEAGTAGTYSATYTANKAGSNLKASLKLGSVTAATPTPYAITAGTVTTATLAADKATYVAGSPLILTVTLKDAQGNPAPGQAGTLTAETVKAANAELKGTWAEAGTAGTYSATYTAKTAGTGLKASLKLGSTTAASGTYAITAGTVTAATLTADKATYVAGGAITLTVELKDAQGNLVPNQAGTLTAETVKAANAELKGTWTETTPGTYSATYTAKTAGTGLKANLTLGSVTAATPTPYAITAGAAVTATSEIKVGGDSFVSGSDMVVTVILKDAQGNLVSGHAELPDAGVAVPNASRKVGALWAETGAGTGVYAATYVATKVSTNQTATLKLEGNTIASNAYAITAGVPAWENSALVVDGERYLLGGVLTVTVTLRDAANNPVTGQQEKLAAGINVRNATLKDAWGDKGDGTYSATYTANSMGDNLKATLTLSGWSQPRESGVYRIVAGSIAGIQVNGHRFDADAGFPSTGFNGAKFTLEVKEGKAADYTWSSSALWVSVNDNGEVSFTGQGTDQRVTLTGTAKNGGGAIEYSFQLKHWFTNKGNQTMTWGEANMTCTLPTVSQLTRGPDERAIDSLWGEWGDLSKYYGGSGFVLDAYWSSEQDGTGSHFLVDLSSGYAYKGSSSGGDTRSFSVVCRQGF</sequence>
<dbReference type="InterPro" id="IPR048658">
    <property type="entry name" value="Invasin_D4"/>
</dbReference>
<accession>A0A3S4DS69</accession>
<dbReference type="PANTHER" id="PTHR39576:SF2">
    <property type="entry name" value="ATTACHING AND EFFACING PROTEIN HOMOLOG-RELATED"/>
    <property type="match status" value="1"/>
</dbReference>
<dbReference type="PROSITE" id="PS51127">
    <property type="entry name" value="BIG1"/>
    <property type="match status" value="4"/>
</dbReference>
<dbReference type="PANTHER" id="PTHR39576">
    <property type="entry name" value="ATTACHING AND EFFACING PROTEIN HOMOLOG-RELATED-RELATED"/>
    <property type="match status" value="1"/>
</dbReference>
<dbReference type="InterPro" id="IPR016186">
    <property type="entry name" value="C-type_lectin-like/link_sf"/>
</dbReference>
<name>A0A3S4DS69_SEROD</name>